<keyword evidence="2" id="KW-1185">Reference proteome</keyword>
<gene>
    <name evidence="1" type="ORF">HPBE_LOCUS16779</name>
</gene>
<name>A0A183G5A6_HELPZ</name>
<dbReference type="Proteomes" id="UP000050761">
    <property type="component" value="Unassembled WGS sequence"/>
</dbReference>
<proteinExistence type="predicted"/>
<accession>A0A183G5A6</accession>
<accession>A0A3P8BKB6</accession>
<dbReference type="EMBL" id="UZAH01029608">
    <property type="protein sequence ID" value="VDP06995.1"/>
    <property type="molecule type" value="Genomic_DNA"/>
</dbReference>
<evidence type="ECO:0000313" key="2">
    <source>
        <dbReference type="Proteomes" id="UP000050761"/>
    </source>
</evidence>
<dbReference type="WBParaSite" id="HPBE_0001678001-mRNA-1">
    <property type="protein sequence ID" value="HPBE_0001678001-mRNA-1"/>
    <property type="gene ID" value="HPBE_0001678001"/>
</dbReference>
<protein>
    <submittedName>
        <fullName evidence="3">Glycosyltransferase</fullName>
    </submittedName>
</protein>
<reference evidence="1 2" key="1">
    <citation type="submission" date="2018-11" db="EMBL/GenBank/DDBJ databases">
        <authorList>
            <consortium name="Pathogen Informatics"/>
        </authorList>
    </citation>
    <scope>NUCLEOTIDE SEQUENCE [LARGE SCALE GENOMIC DNA]</scope>
</reference>
<organism evidence="2 3">
    <name type="scientific">Heligmosomoides polygyrus</name>
    <name type="common">Parasitic roundworm</name>
    <dbReference type="NCBI Taxonomy" id="6339"/>
    <lineage>
        <taxon>Eukaryota</taxon>
        <taxon>Metazoa</taxon>
        <taxon>Ecdysozoa</taxon>
        <taxon>Nematoda</taxon>
        <taxon>Chromadorea</taxon>
        <taxon>Rhabditida</taxon>
        <taxon>Rhabditina</taxon>
        <taxon>Rhabditomorpha</taxon>
        <taxon>Strongyloidea</taxon>
        <taxon>Heligmosomidae</taxon>
        <taxon>Heligmosomoides</taxon>
    </lineage>
</organism>
<dbReference type="AlphaFoldDB" id="A0A183G5A6"/>
<evidence type="ECO:0000313" key="3">
    <source>
        <dbReference type="WBParaSite" id="HPBE_0001678001-mRNA-1"/>
    </source>
</evidence>
<sequence>MAAYVGCDTERYRCRDTDTTTDISSPAGKQLMNLALAFAPPGYNARCYEHDVVSEAKMVKLPAVVLHSNVFPFRSRIAFPSVALKSIRGMVSAFRTPLFTSMTTSL</sequence>
<evidence type="ECO:0000313" key="1">
    <source>
        <dbReference type="EMBL" id="VDP06995.1"/>
    </source>
</evidence>
<reference evidence="3" key="2">
    <citation type="submission" date="2019-09" db="UniProtKB">
        <authorList>
            <consortium name="WormBaseParasite"/>
        </authorList>
    </citation>
    <scope>IDENTIFICATION</scope>
</reference>